<feature type="region of interest" description="Disordered" evidence="1">
    <location>
        <begin position="1"/>
        <end position="28"/>
    </location>
</feature>
<feature type="non-terminal residue" evidence="2">
    <location>
        <position position="1"/>
    </location>
</feature>
<evidence type="ECO:0000256" key="1">
    <source>
        <dbReference type="SAM" id="MobiDB-lite"/>
    </source>
</evidence>
<proteinExistence type="predicted"/>
<gene>
    <name evidence="2" type="ORF">METZ01_LOCUS313976</name>
</gene>
<feature type="non-terminal residue" evidence="2">
    <location>
        <position position="28"/>
    </location>
</feature>
<evidence type="ECO:0000313" key="2">
    <source>
        <dbReference type="EMBL" id="SVC61122.1"/>
    </source>
</evidence>
<sequence length="28" mass="2827">VATDVDSEAGAETVSLVEEAGGEAIYED</sequence>
<protein>
    <submittedName>
        <fullName evidence="2">Uncharacterized protein</fullName>
    </submittedName>
</protein>
<reference evidence="2" key="1">
    <citation type="submission" date="2018-05" db="EMBL/GenBank/DDBJ databases">
        <authorList>
            <person name="Lanie J.A."/>
            <person name="Ng W.-L."/>
            <person name="Kazmierczak K.M."/>
            <person name="Andrzejewski T.M."/>
            <person name="Davidsen T.M."/>
            <person name="Wayne K.J."/>
            <person name="Tettelin H."/>
            <person name="Glass J.I."/>
            <person name="Rusch D."/>
            <person name="Podicherti R."/>
            <person name="Tsui H.-C.T."/>
            <person name="Winkler M.E."/>
        </authorList>
    </citation>
    <scope>NUCLEOTIDE SEQUENCE</scope>
</reference>
<dbReference type="EMBL" id="UINC01100794">
    <property type="protein sequence ID" value="SVC61122.1"/>
    <property type="molecule type" value="Genomic_DNA"/>
</dbReference>
<organism evidence="2">
    <name type="scientific">marine metagenome</name>
    <dbReference type="NCBI Taxonomy" id="408172"/>
    <lineage>
        <taxon>unclassified sequences</taxon>
        <taxon>metagenomes</taxon>
        <taxon>ecological metagenomes</taxon>
    </lineage>
</organism>
<accession>A0A382NN21</accession>
<name>A0A382NN21_9ZZZZ</name>
<dbReference type="AlphaFoldDB" id="A0A382NN21"/>